<keyword evidence="3" id="KW-1185">Reference proteome</keyword>
<comment type="caution">
    <text evidence="2">The sequence shown here is derived from an EMBL/GenBank/DDBJ whole genome shotgun (WGS) entry which is preliminary data.</text>
</comment>
<dbReference type="InterPro" id="IPR014885">
    <property type="entry name" value="VASP_tetra"/>
</dbReference>
<protein>
    <recommendedName>
        <fullName evidence="1">VASP tetramerisation domain-containing protein</fullName>
    </recommendedName>
</protein>
<evidence type="ECO:0000313" key="3">
    <source>
        <dbReference type="Proteomes" id="UP000327493"/>
    </source>
</evidence>
<dbReference type="EMBL" id="VOFY01000018">
    <property type="protein sequence ID" value="KAA8583269.1"/>
    <property type="molecule type" value="Genomic_DNA"/>
</dbReference>
<dbReference type="InterPro" id="IPR038023">
    <property type="entry name" value="VASP_sf"/>
</dbReference>
<feature type="non-terminal residue" evidence="2">
    <location>
        <position position="1"/>
    </location>
</feature>
<feature type="non-terminal residue" evidence="2">
    <location>
        <position position="48"/>
    </location>
</feature>
<evidence type="ECO:0000259" key="1">
    <source>
        <dbReference type="Pfam" id="PF08776"/>
    </source>
</evidence>
<feature type="domain" description="VASP tetramerisation" evidence="1">
    <location>
        <begin position="21"/>
        <end position="48"/>
    </location>
</feature>
<accession>A0A5J5CQW4</accession>
<dbReference type="Proteomes" id="UP000327493">
    <property type="component" value="Chromosome 18"/>
</dbReference>
<sequence length="48" mass="5400">RPKSTPTPTASLSANGVPTEAVDYDRLKQDILDEMRKELSKLKEELID</sequence>
<dbReference type="Gene3D" id="1.20.5.1160">
    <property type="entry name" value="Vasodilator-stimulated phosphoprotein"/>
    <property type="match status" value="1"/>
</dbReference>
<reference evidence="2 3" key="1">
    <citation type="submission" date="2019-08" db="EMBL/GenBank/DDBJ databases">
        <title>A chromosome-level genome assembly, high-density linkage maps, and genome scans reveal the genomic architecture of hybrid incompatibilities underlying speciation via character displacement in darters (Percidae: Etheostominae).</title>
        <authorList>
            <person name="Moran R.L."/>
            <person name="Catchen J.M."/>
            <person name="Fuller R.C."/>
        </authorList>
    </citation>
    <scope>NUCLEOTIDE SEQUENCE [LARGE SCALE GENOMIC DNA]</scope>
    <source>
        <strain evidence="2">EspeVRDwgs_2016</strain>
        <tissue evidence="2">Muscle</tissue>
    </source>
</reference>
<gene>
    <name evidence="2" type="ORF">FQN60_015815</name>
</gene>
<dbReference type="AlphaFoldDB" id="A0A5J5CQW4"/>
<name>A0A5J5CQW4_9PERO</name>
<organism evidence="2 3">
    <name type="scientific">Etheostoma spectabile</name>
    <name type="common">orangethroat darter</name>
    <dbReference type="NCBI Taxonomy" id="54343"/>
    <lineage>
        <taxon>Eukaryota</taxon>
        <taxon>Metazoa</taxon>
        <taxon>Chordata</taxon>
        <taxon>Craniata</taxon>
        <taxon>Vertebrata</taxon>
        <taxon>Euteleostomi</taxon>
        <taxon>Actinopterygii</taxon>
        <taxon>Neopterygii</taxon>
        <taxon>Teleostei</taxon>
        <taxon>Neoteleostei</taxon>
        <taxon>Acanthomorphata</taxon>
        <taxon>Eupercaria</taxon>
        <taxon>Perciformes</taxon>
        <taxon>Percoidei</taxon>
        <taxon>Percidae</taxon>
        <taxon>Etheostomatinae</taxon>
        <taxon>Etheostoma</taxon>
    </lineage>
</organism>
<dbReference type="Pfam" id="PF08776">
    <property type="entry name" value="VASP_tetra"/>
    <property type="match status" value="1"/>
</dbReference>
<dbReference type="SUPFAM" id="SSF118370">
    <property type="entry name" value="Vasodilator-stimulated phosphoprotein, VASP, tetramerisation domain"/>
    <property type="match status" value="1"/>
</dbReference>
<proteinExistence type="predicted"/>
<evidence type="ECO:0000313" key="2">
    <source>
        <dbReference type="EMBL" id="KAA8583269.1"/>
    </source>
</evidence>